<comment type="caution">
    <text evidence="2">The sequence shown here is derived from an EMBL/GenBank/DDBJ whole genome shotgun (WGS) entry which is preliminary data.</text>
</comment>
<feature type="domain" description="TerD" evidence="1">
    <location>
        <begin position="179"/>
        <end position="351"/>
    </location>
</feature>
<dbReference type="AlphaFoldDB" id="A0A9X2E1C1"/>
<dbReference type="Gene3D" id="2.60.60.30">
    <property type="entry name" value="sav2460 like domains"/>
    <property type="match status" value="2"/>
</dbReference>
<proteinExistence type="predicted"/>
<name>A0A9X2E1C1_9NOCA</name>
<dbReference type="PANTHER" id="PTHR32097:SF17">
    <property type="entry name" value="CAMP-BINDING PROTEIN 1-RELATED"/>
    <property type="match status" value="1"/>
</dbReference>
<dbReference type="Proteomes" id="UP001139157">
    <property type="component" value="Unassembled WGS sequence"/>
</dbReference>
<dbReference type="InterPro" id="IPR051324">
    <property type="entry name" value="Stress/Tellurium_Resist"/>
</dbReference>
<feature type="domain" description="TerD" evidence="1">
    <location>
        <begin position="27"/>
        <end position="158"/>
    </location>
</feature>
<dbReference type="EMBL" id="JAMRXG010000001">
    <property type="protein sequence ID" value="MCM6772364.1"/>
    <property type="molecule type" value="Genomic_DNA"/>
</dbReference>
<reference evidence="2" key="1">
    <citation type="submission" date="2022-06" db="EMBL/GenBank/DDBJ databases">
        <title>Novel species in genus nocardia.</title>
        <authorList>
            <person name="Li F."/>
        </authorList>
    </citation>
    <scope>NUCLEOTIDE SEQUENCE</scope>
    <source>
        <strain evidence="2">CDC141</strain>
    </source>
</reference>
<evidence type="ECO:0000313" key="2">
    <source>
        <dbReference type="EMBL" id="MCM6772364.1"/>
    </source>
</evidence>
<keyword evidence="3" id="KW-1185">Reference proteome</keyword>
<dbReference type="CDD" id="cd06974">
    <property type="entry name" value="TerD_like"/>
    <property type="match status" value="1"/>
</dbReference>
<gene>
    <name evidence="2" type="ORF">NDR86_02615</name>
</gene>
<dbReference type="PANTHER" id="PTHR32097">
    <property type="entry name" value="CAMP-BINDING PROTEIN 1-RELATED"/>
    <property type="match status" value="1"/>
</dbReference>
<accession>A0A9X2E1C1</accession>
<dbReference type="Pfam" id="PF02342">
    <property type="entry name" value="TerD"/>
    <property type="match status" value="2"/>
</dbReference>
<dbReference type="RefSeq" id="WP_251909223.1">
    <property type="nucleotide sequence ID" value="NZ_JAMRXG010000001.1"/>
</dbReference>
<dbReference type="InterPro" id="IPR003325">
    <property type="entry name" value="TerD"/>
</dbReference>
<evidence type="ECO:0000259" key="1">
    <source>
        <dbReference type="Pfam" id="PF02342"/>
    </source>
</evidence>
<sequence>MAAQLTRGQVDRLTVDDIVVAVRHSEPVDVAALLLDAAGRVRGEGDLIFYNKPTGPGLRLMPGDEPALALELRRVPADVDHVRVVVTLDDRQAHFGDYPPTELRIVDPAGNMLYQYLIEGLGPESTVIAFDLDRVGADWQVRVLGHGYAAGFEALVKAHGVPIGGVPGEQWVYRGPAVLNPGQEISLQEIRKGELTMVKLGLQWDPVKVHSARGLRDVEIDLDASALLFVGHDLVDFAFYYQLSSRNGAVRHSGDNVTGEGKGDDEIITVDLSRLPAQVSSLVFVVTSYAGHTFERLRNAFWRLIDGTTNAELARGNLRAGGQHTGMIVAKVYRDDATWRLAAIGEPIQAGHPVEAVAPVTRFL</sequence>
<evidence type="ECO:0000313" key="3">
    <source>
        <dbReference type="Proteomes" id="UP001139157"/>
    </source>
</evidence>
<organism evidence="2 3">
    <name type="scientific">Nocardia pulmonis</name>
    <dbReference type="NCBI Taxonomy" id="2951408"/>
    <lineage>
        <taxon>Bacteria</taxon>
        <taxon>Bacillati</taxon>
        <taxon>Actinomycetota</taxon>
        <taxon>Actinomycetes</taxon>
        <taxon>Mycobacteriales</taxon>
        <taxon>Nocardiaceae</taxon>
        <taxon>Nocardia</taxon>
    </lineage>
</organism>
<protein>
    <submittedName>
        <fullName evidence="2">TerD family protein</fullName>
    </submittedName>
</protein>